<evidence type="ECO:0000313" key="7">
    <source>
        <dbReference type="EMBL" id="PMD41714.1"/>
    </source>
</evidence>
<dbReference type="OrthoDB" id="2151789at2759"/>
<dbReference type="Gene3D" id="3.30.465.10">
    <property type="match status" value="1"/>
</dbReference>
<dbReference type="InterPro" id="IPR016169">
    <property type="entry name" value="FAD-bd_PCMH_sub2"/>
</dbReference>
<dbReference type="Pfam" id="PF01565">
    <property type="entry name" value="FAD_binding_4"/>
    <property type="match status" value="1"/>
</dbReference>
<evidence type="ECO:0000256" key="5">
    <source>
        <dbReference type="SAM" id="SignalP"/>
    </source>
</evidence>
<feature type="domain" description="FAD-binding PCMH-type" evidence="6">
    <location>
        <begin position="98"/>
        <end position="270"/>
    </location>
</feature>
<feature type="chain" id="PRO_5014327143" evidence="5">
    <location>
        <begin position="20"/>
        <end position="535"/>
    </location>
</feature>
<dbReference type="InterPro" id="IPR012951">
    <property type="entry name" value="BBE"/>
</dbReference>
<dbReference type="PROSITE" id="PS51387">
    <property type="entry name" value="FAD_PCMH"/>
    <property type="match status" value="1"/>
</dbReference>
<dbReference type="InterPro" id="IPR006094">
    <property type="entry name" value="Oxid_FAD_bind_N"/>
</dbReference>
<evidence type="ECO:0000256" key="2">
    <source>
        <dbReference type="ARBA" id="ARBA00022630"/>
    </source>
</evidence>
<reference evidence="7 8" key="1">
    <citation type="submission" date="2016-04" db="EMBL/GenBank/DDBJ databases">
        <title>A degradative enzymes factory behind the ericoid mycorrhizal symbiosis.</title>
        <authorList>
            <consortium name="DOE Joint Genome Institute"/>
            <person name="Martino E."/>
            <person name="Morin E."/>
            <person name="Grelet G."/>
            <person name="Kuo A."/>
            <person name="Kohler A."/>
            <person name="Daghino S."/>
            <person name="Barry K."/>
            <person name="Choi C."/>
            <person name="Cichocki N."/>
            <person name="Clum A."/>
            <person name="Copeland A."/>
            <person name="Hainaut M."/>
            <person name="Haridas S."/>
            <person name="Labutti K."/>
            <person name="Lindquist E."/>
            <person name="Lipzen A."/>
            <person name="Khouja H.-R."/>
            <person name="Murat C."/>
            <person name="Ohm R."/>
            <person name="Olson A."/>
            <person name="Spatafora J."/>
            <person name="Veneault-Fourrey C."/>
            <person name="Henrissat B."/>
            <person name="Grigoriev I."/>
            <person name="Martin F."/>
            <person name="Perotto S."/>
        </authorList>
    </citation>
    <scope>NUCLEOTIDE SEQUENCE [LARGE SCALE GENOMIC DNA]</scope>
    <source>
        <strain evidence="7 8">F</strain>
    </source>
</reference>
<dbReference type="Proteomes" id="UP000235786">
    <property type="component" value="Unassembled WGS sequence"/>
</dbReference>
<keyword evidence="2" id="KW-0285">Flavoprotein</keyword>
<feature type="signal peptide" evidence="5">
    <location>
        <begin position="1"/>
        <end position="19"/>
    </location>
</feature>
<dbReference type="STRING" id="1149755.A0A2J6RT74"/>
<dbReference type="AlphaFoldDB" id="A0A2J6RT74"/>
<dbReference type="GO" id="GO:0016491">
    <property type="term" value="F:oxidoreductase activity"/>
    <property type="evidence" value="ECO:0007669"/>
    <property type="project" value="UniProtKB-KW"/>
</dbReference>
<evidence type="ECO:0000313" key="8">
    <source>
        <dbReference type="Proteomes" id="UP000235786"/>
    </source>
</evidence>
<sequence length="535" mass="57109">MKAQLFAFSLLLVTTLANASTNSSTSVISQILSNPASFGISGLSGAEVTQLQALSNQGGALTNCQLACSVLSVLIPSNVSLSSSPSYVPIPYWSAQQAALTPTCRVDVSSAQEIAIVLQVSKVVSCPFTVKSGGHAAFAGGSSIQDGILINLAKMNEVTLSADRKTTRVGPGNVWSDVYKVLDPLGVSVVGGREAGVGVGGLTLGGGISYFSGRYGWACDNVANYEIVLANGRIVNVSPTSEPDLYWAFRGGGGSNFGIVSAFDLMTFEQGPLWGGSKLYDMSQNASLADAFSNFVTNAPNDDFAHLYLAFAYAVIPGFVDGFFATTGPTYGKPVANASIFAEVNKIPTIPVIGDQTSISNMTQLSIALNQTSFARETFKTVTFKNDAQLIKDVIQLFIEEASPLLNLTGFAPAFAFQPLSLNIIEQMSKNGGNALGLSTDDEPLTIMNLNWGWASPTDDATVYAAVDRFVSRSVSLATQRGLDNRFIYINYASQDQDVFAGYGKDNERKLERIRREYDPMNVFESLWTGYFKLS</sequence>
<dbReference type="InterPro" id="IPR036318">
    <property type="entry name" value="FAD-bd_PCMH-like_sf"/>
</dbReference>
<accession>A0A2J6RT74</accession>
<dbReference type="InterPro" id="IPR016166">
    <property type="entry name" value="FAD-bd_PCMH"/>
</dbReference>
<keyword evidence="5" id="KW-0732">Signal</keyword>
<dbReference type="PANTHER" id="PTHR42973:SF34">
    <property type="entry name" value="FAD BINDING DOMAIN PROTEIN (AFU_ORTHOLOGUE AFUA_3G02770)"/>
    <property type="match status" value="1"/>
</dbReference>
<name>A0A2J6RT74_HYAVF</name>
<dbReference type="Pfam" id="PF08031">
    <property type="entry name" value="BBE"/>
    <property type="match status" value="1"/>
</dbReference>
<dbReference type="PANTHER" id="PTHR42973">
    <property type="entry name" value="BINDING OXIDOREDUCTASE, PUTATIVE (AFU_ORTHOLOGUE AFUA_1G17690)-RELATED"/>
    <property type="match status" value="1"/>
</dbReference>
<dbReference type="InterPro" id="IPR050416">
    <property type="entry name" value="FAD-linked_Oxidoreductase"/>
</dbReference>
<keyword evidence="8" id="KW-1185">Reference proteome</keyword>
<dbReference type="SUPFAM" id="SSF56176">
    <property type="entry name" value="FAD-binding/transporter-associated domain-like"/>
    <property type="match status" value="1"/>
</dbReference>
<evidence type="ECO:0000259" key="6">
    <source>
        <dbReference type="PROSITE" id="PS51387"/>
    </source>
</evidence>
<evidence type="ECO:0000256" key="3">
    <source>
        <dbReference type="ARBA" id="ARBA00022827"/>
    </source>
</evidence>
<evidence type="ECO:0000256" key="4">
    <source>
        <dbReference type="ARBA" id="ARBA00023002"/>
    </source>
</evidence>
<comment type="similarity">
    <text evidence="1">Belongs to the oxygen-dependent FAD-linked oxidoreductase family.</text>
</comment>
<protein>
    <submittedName>
        <fullName evidence="7">FAD-binding domain-containing protein</fullName>
    </submittedName>
</protein>
<keyword evidence="3" id="KW-0274">FAD</keyword>
<organism evidence="7 8">
    <name type="scientific">Hyaloscypha variabilis (strain UAMH 11265 / GT02V1 / F)</name>
    <name type="common">Meliniomyces variabilis</name>
    <dbReference type="NCBI Taxonomy" id="1149755"/>
    <lineage>
        <taxon>Eukaryota</taxon>
        <taxon>Fungi</taxon>
        <taxon>Dikarya</taxon>
        <taxon>Ascomycota</taxon>
        <taxon>Pezizomycotina</taxon>
        <taxon>Leotiomycetes</taxon>
        <taxon>Helotiales</taxon>
        <taxon>Hyaloscyphaceae</taxon>
        <taxon>Hyaloscypha</taxon>
        <taxon>Hyaloscypha variabilis</taxon>
    </lineage>
</organism>
<proteinExistence type="inferred from homology"/>
<dbReference type="GO" id="GO:0071949">
    <property type="term" value="F:FAD binding"/>
    <property type="evidence" value="ECO:0007669"/>
    <property type="project" value="InterPro"/>
</dbReference>
<keyword evidence="4" id="KW-0560">Oxidoreductase</keyword>
<dbReference type="EMBL" id="KZ613944">
    <property type="protein sequence ID" value="PMD41714.1"/>
    <property type="molecule type" value="Genomic_DNA"/>
</dbReference>
<gene>
    <name evidence="7" type="ORF">L207DRAFT_554028</name>
</gene>
<evidence type="ECO:0000256" key="1">
    <source>
        <dbReference type="ARBA" id="ARBA00005466"/>
    </source>
</evidence>